<evidence type="ECO:0000313" key="2">
    <source>
        <dbReference type="EMBL" id="OLP93299.1"/>
    </source>
</evidence>
<protein>
    <submittedName>
        <fullName evidence="2">Uncharacterized protein</fullName>
    </submittedName>
</protein>
<feature type="coiled-coil region" evidence="1">
    <location>
        <begin position="170"/>
        <end position="200"/>
    </location>
</feature>
<evidence type="ECO:0000313" key="3">
    <source>
        <dbReference type="Proteomes" id="UP000186817"/>
    </source>
</evidence>
<accession>A0A1Q9DDQ8</accession>
<gene>
    <name evidence="2" type="ORF">AK812_SmicGene24800</name>
</gene>
<evidence type="ECO:0000256" key="1">
    <source>
        <dbReference type="SAM" id="Coils"/>
    </source>
</evidence>
<keyword evidence="1" id="KW-0175">Coiled coil</keyword>
<dbReference type="EMBL" id="LSRX01000587">
    <property type="protein sequence ID" value="OLP93299.1"/>
    <property type="molecule type" value="Genomic_DNA"/>
</dbReference>
<proteinExistence type="predicted"/>
<keyword evidence="3" id="KW-1185">Reference proteome</keyword>
<comment type="caution">
    <text evidence="2">The sequence shown here is derived from an EMBL/GenBank/DDBJ whole genome shotgun (WGS) entry which is preliminary data.</text>
</comment>
<dbReference type="AlphaFoldDB" id="A0A1Q9DDQ8"/>
<reference evidence="2 3" key="1">
    <citation type="submission" date="2016-02" db="EMBL/GenBank/DDBJ databases">
        <title>Genome analysis of coral dinoflagellate symbionts highlights evolutionary adaptations to a symbiotic lifestyle.</title>
        <authorList>
            <person name="Aranda M."/>
            <person name="Li Y."/>
            <person name="Liew Y.J."/>
            <person name="Baumgarten S."/>
            <person name="Simakov O."/>
            <person name="Wilson M."/>
            <person name="Piel J."/>
            <person name="Ashoor H."/>
            <person name="Bougouffa S."/>
            <person name="Bajic V.B."/>
            <person name="Ryu T."/>
            <person name="Ravasi T."/>
            <person name="Bayer T."/>
            <person name="Micklem G."/>
            <person name="Kim H."/>
            <person name="Bhak J."/>
            <person name="Lajeunesse T.C."/>
            <person name="Voolstra C.R."/>
        </authorList>
    </citation>
    <scope>NUCLEOTIDE SEQUENCE [LARGE SCALE GENOMIC DNA]</scope>
    <source>
        <strain evidence="2 3">CCMP2467</strain>
    </source>
</reference>
<dbReference type="OrthoDB" id="418546at2759"/>
<organism evidence="2 3">
    <name type="scientific">Symbiodinium microadriaticum</name>
    <name type="common">Dinoflagellate</name>
    <name type="synonym">Zooxanthella microadriatica</name>
    <dbReference type="NCBI Taxonomy" id="2951"/>
    <lineage>
        <taxon>Eukaryota</taxon>
        <taxon>Sar</taxon>
        <taxon>Alveolata</taxon>
        <taxon>Dinophyceae</taxon>
        <taxon>Suessiales</taxon>
        <taxon>Symbiodiniaceae</taxon>
        <taxon>Symbiodinium</taxon>
    </lineage>
</organism>
<name>A0A1Q9DDQ8_SYMMI</name>
<dbReference type="Proteomes" id="UP000186817">
    <property type="component" value="Unassembled WGS sequence"/>
</dbReference>
<sequence>MHNCLADTAIEATCLSDTSFEKHRGSNAASPVLEATAAVDADKKVFISKGKAKGQMFEQFIKAGGDKDQFIRRFTLKKKSESSKELDEEGGYYTPEEMKKLLSYSQIDLVDKNIKYYWCRTRVKGLKRLRQTQTAEETAEAEGTGPMMLSGMDKNACTPASMGLRTAADVESAKTEMEKLEIQQKELLLVQEKCSNLRDKLATVETPEKKAMAKSAEKLYERIADALAKTSTSQLDASTPEGAKLLLDLATDGKKLPGRQEATETSKFMADAIGSGPGDDPFDAHSAVAEQREADDESHKQLEMFKPSVRDLPRLRELLQGGLGNDDRVKLRLPRPLLSAGKALLSIRERVASILQLGPTVYKIGLTGDPMFRFYKKPSKTSSSSGYRYDLEQYEEMQVLFAGATWDEAALMEAVLIAEFQGRPGNRNINPGGEGRQVYDPPYFTYIVFKSALIAPKRQRRYAYGGS</sequence>